<reference evidence="2" key="2">
    <citation type="submission" date="2020-09" db="EMBL/GenBank/DDBJ databases">
        <title>Reference genome assembly for Australian Ascochyta lentis isolate Al4.</title>
        <authorList>
            <person name="Lee R.C."/>
            <person name="Farfan-Caceres L.M."/>
            <person name="Debler J.W."/>
            <person name="Williams A.H."/>
            <person name="Henares B.M."/>
        </authorList>
    </citation>
    <scope>NUCLEOTIDE SEQUENCE</scope>
    <source>
        <strain evidence="2">Al4</strain>
    </source>
</reference>
<sequence>MTSPTASLLEPPQPKTRLSIASSLWGAQSFIPTSEAYWFFYIAECQRALQDNGQHVLARTHKDVLDTVAHLKADQLREQIRKVLHVKFTKPHHSEIQLVDRSIDLAATLLLMTDVGSIQYGFSGRQRLHWREGTLRECVASGFTPSTSLDHKGIKLQRLFNASSLVRIAGLELVPTTNLLDHLRLTDDDTKLQIFHHASFLKHQTDSSLFPSGLAEETLRTLALLFPQSDGTLRKWYRRLPMPFPLDPELVRCGHLKTEDRQFEKFAYWHDRLVVLKQVFDEATPENMSQWWFDRRNSVQWWTFWIAILVLVLTILFGFTQCITGIMQVYAAFKIKA</sequence>
<keyword evidence="1" id="KW-0812">Transmembrane</keyword>
<keyword evidence="1" id="KW-1133">Transmembrane helix</keyword>
<evidence type="ECO:0000313" key="2">
    <source>
        <dbReference type="EMBL" id="KAF9700098.1"/>
    </source>
</evidence>
<organism evidence="2 3">
    <name type="scientific">Ascochyta lentis</name>
    <dbReference type="NCBI Taxonomy" id="205686"/>
    <lineage>
        <taxon>Eukaryota</taxon>
        <taxon>Fungi</taxon>
        <taxon>Dikarya</taxon>
        <taxon>Ascomycota</taxon>
        <taxon>Pezizomycotina</taxon>
        <taxon>Dothideomycetes</taxon>
        <taxon>Pleosporomycetidae</taxon>
        <taxon>Pleosporales</taxon>
        <taxon>Pleosporineae</taxon>
        <taxon>Didymellaceae</taxon>
        <taxon>Ascochyta</taxon>
    </lineage>
</organism>
<reference evidence="2" key="1">
    <citation type="submission" date="2018-12" db="EMBL/GenBank/DDBJ databases">
        <authorList>
            <person name="Syme R.A."/>
            <person name="Farfan-Caceres L."/>
            <person name="Lichtenzveig J."/>
        </authorList>
    </citation>
    <scope>NUCLEOTIDE SEQUENCE</scope>
    <source>
        <strain evidence="2">Al4</strain>
    </source>
</reference>
<dbReference type="AlphaFoldDB" id="A0A8H7JD29"/>
<dbReference type="EMBL" id="RZGK01000003">
    <property type="protein sequence ID" value="KAF9700098.1"/>
    <property type="molecule type" value="Genomic_DNA"/>
</dbReference>
<keyword evidence="3" id="KW-1185">Reference proteome</keyword>
<proteinExistence type="predicted"/>
<comment type="caution">
    <text evidence="2">The sequence shown here is derived from an EMBL/GenBank/DDBJ whole genome shotgun (WGS) entry which is preliminary data.</text>
</comment>
<dbReference type="Proteomes" id="UP000651452">
    <property type="component" value="Unassembled WGS sequence"/>
</dbReference>
<keyword evidence="1" id="KW-0472">Membrane</keyword>
<evidence type="ECO:0000313" key="3">
    <source>
        <dbReference type="Proteomes" id="UP000651452"/>
    </source>
</evidence>
<dbReference type="OrthoDB" id="5428890at2759"/>
<evidence type="ECO:0000256" key="1">
    <source>
        <dbReference type="SAM" id="Phobius"/>
    </source>
</evidence>
<name>A0A8H7JD29_9PLEO</name>
<protein>
    <submittedName>
        <fullName evidence="2">Uncharacterized protein</fullName>
    </submittedName>
</protein>
<feature type="transmembrane region" description="Helical" evidence="1">
    <location>
        <begin position="302"/>
        <end position="333"/>
    </location>
</feature>
<accession>A0A8H7JD29</accession>
<gene>
    <name evidence="2" type="ORF">EKO04_002008</name>
</gene>